<sequence>MTSTVSSTDRVLVAGSTGGVGQLTVAKLLEKGFRVRVLTRNAEKAQKMFENKVEIGVGDIRNPSSLPTVTENVTQIICCAGTTALPSTKWDFDTLQQSTASQSWAEWLKIYFDTQYRRKHAQNSPEQVDAEGVSNLVSAAPKDLKRFVFVSSAGVLRKNQLPYNLLNAFGVLDAKQKGEEAIIRSGLPYTIIRPGRLIDGPYTSYDLNTLVKATTGGRLGVEVGVGDQLTGQTSRVDVASACVECLSIPETEGQTFELVNKGVKPENGTNWKALLSNLS</sequence>
<keyword evidence="3" id="KW-1185">Reference proteome</keyword>
<feature type="domain" description="NAD(P)-binding" evidence="1">
    <location>
        <begin position="15"/>
        <end position="247"/>
    </location>
</feature>
<dbReference type="Proteomes" id="UP000017127">
    <property type="component" value="Unassembled WGS sequence"/>
</dbReference>
<organism evidence="2 3">
    <name type="scientific">Lyngbya aestuarii BL J</name>
    <dbReference type="NCBI Taxonomy" id="1348334"/>
    <lineage>
        <taxon>Bacteria</taxon>
        <taxon>Bacillati</taxon>
        <taxon>Cyanobacteriota</taxon>
        <taxon>Cyanophyceae</taxon>
        <taxon>Oscillatoriophycideae</taxon>
        <taxon>Oscillatoriales</taxon>
        <taxon>Microcoleaceae</taxon>
        <taxon>Lyngbya</taxon>
    </lineage>
</organism>
<dbReference type="PATRIC" id="fig|1348334.3.peg.1171"/>
<protein>
    <submittedName>
        <fullName evidence="2">Short chain dehydrogenase family protein</fullName>
    </submittedName>
</protein>
<dbReference type="Pfam" id="PF13460">
    <property type="entry name" value="NAD_binding_10"/>
    <property type="match status" value="1"/>
</dbReference>
<evidence type="ECO:0000313" key="2">
    <source>
        <dbReference type="EMBL" id="ERT08895.1"/>
    </source>
</evidence>
<gene>
    <name evidence="2" type="ORF">M595_1196</name>
</gene>
<dbReference type="CDD" id="cd05243">
    <property type="entry name" value="SDR_a5"/>
    <property type="match status" value="1"/>
</dbReference>
<dbReference type="PANTHER" id="PTHR15020">
    <property type="entry name" value="FLAVIN REDUCTASE-RELATED"/>
    <property type="match status" value="1"/>
</dbReference>
<dbReference type="PANTHER" id="PTHR15020:SF50">
    <property type="entry name" value="UPF0659 PROTEIN YMR090W"/>
    <property type="match status" value="1"/>
</dbReference>
<reference evidence="2 3" key="1">
    <citation type="journal article" date="2013" name="Front. Microbiol.">
        <title>Comparative genomic analyses of the cyanobacterium, Lyngbya aestuarii BL J, a powerful hydrogen producer.</title>
        <authorList>
            <person name="Kothari A."/>
            <person name="Vaughn M."/>
            <person name="Garcia-Pichel F."/>
        </authorList>
    </citation>
    <scope>NUCLEOTIDE SEQUENCE [LARGE SCALE GENOMIC DNA]</scope>
    <source>
        <strain evidence="2 3">BL J</strain>
    </source>
</reference>
<dbReference type="OrthoDB" id="9803892at2"/>
<dbReference type="EMBL" id="AUZM01000007">
    <property type="protein sequence ID" value="ERT08895.1"/>
    <property type="molecule type" value="Genomic_DNA"/>
</dbReference>
<dbReference type="AlphaFoldDB" id="U7QP89"/>
<dbReference type="RefSeq" id="WP_023064987.1">
    <property type="nucleotide sequence ID" value="NZ_AUZM01000007.1"/>
</dbReference>
<name>U7QP89_9CYAN</name>
<accession>U7QP89</accession>
<dbReference type="InterPro" id="IPR036291">
    <property type="entry name" value="NAD(P)-bd_dom_sf"/>
</dbReference>
<dbReference type="InterPro" id="IPR016040">
    <property type="entry name" value="NAD(P)-bd_dom"/>
</dbReference>
<evidence type="ECO:0000313" key="3">
    <source>
        <dbReference type="Proteomes" id="UP000017127"/>
    </source>
</evidence>
<dbReference type="Gene3D" id="3.40.50.720">
    <property type="entry name" value="NAD(P)-binding Rossmann-like Domain"/>
    <property type="match status" value="1"/>
</dbReference>
<comment type="caution">
    <text evidence="2">The sequence shown here is derived from an EMBL/GenBank/DDBJ whole genome shotgun (WGS) entry which is preliminary data.</text>
</comment>
<proteinExistence type="predicted"/>
<evidence type="ECO:0000259" key="1">
    <source>
        <dbReference type="Pfam" id="PF13460"/>
    </source>
</evidence>
<dbReference type="SUPFAM" id="SSF51735">
    <property type="entry name" value="NAD(P)-binding Rossmann-fold domains"/>
    <property type="match status" value="1"/>
</dbReference>